<dbReference type="EMBL" id="JAOYOD010000001">
    <property type="protein sequence ID" value="MCV9387750.1"/>
    <property type="molecule type" value="Genomic_DNA"/>
</dbReference>
<dbReference type="InterPro" id="IPR008462">
    <property type="entry name" value="CsbD"/>
</dbReference>
<accession>A0ABT3CWA5</accession>
<dbReference type="RefSeq" id="WP_264138570.1">
    <property type="nucleotide sequence ID" value="NZ_JAOYOD010000001.1"/>
</dbReference>
<evidence type="ECO:0000259" key="2">
    <source>
        <dbReference type="Pfam" id="PF05532"/>
    </source>
</evidence>
<dbReference type="InterPro" id="IPR036629">
    <property type="entry name" value="YjbJ_sf"/>
</dbReference>
<feature type="domain" description="CsbD-like" evidence="2">
    <location>
        <begin position="4"/>
        <end position="52"/>
    </location>
</feature>
<name>A0ABT3CWA5_9BACT</name>
<organism evidence="3 4">
    <name type="scientific">Reichenbachiella ulvae</name>
    <dbReference type="NCBI Taxonomy" id="2980104"/>
    <lineage>
        <taxon>Bacteria</taxon>
        <taxon>Pseudomonadati</taxon>
        <taxon>Bacteroidota</taxon>
        <taxon>Cytophagia</taxon>
        <taxon>Cytophagales</taxon>
        <taxon>Reichenbachiellaceae</taxon>
        <taxon>Reichenbachiella</taxon>
    </lineage>
</organism>
<sequence>MELQLEATKNIIKGKLKEKFGELTNDDLKMLEGTNEQIIGKLEKKLGKEGDDLLNEINDWLQSKTL</sequence>
<evidence type="ECO:0000313" key="3">
    <source>
        <dbReference type="EMBL" id="MCV9387750.1"/>
    </source>
</evidence>
<dbReference type="Proteomes" id="UP001300692">
    <property type="component" value="Unassembled WGS sequence"/>
</dbReference>
<dbReference type="Pfam" id="PF05532">
    <property type="entry name" value="CsbD"/>
    <property type="match status" value="1"/>
</dbReference>
<evidence type="ECO:0000313" key="4">
    <source>
        <dbReference type="Proteomes" id="UP001300692"/>
    </source>
</evidence>
<reference evidence="3 4" key="1">
    <citation type="submission" date="2022-10" db="EMBL/GenBank/DDBJ databases">
        <title>Comparative genomics and taxonomic characterization of three novel marine species of genus Reichenbachiella exhibiting antioxidant and polysaccharide degradation activities.</title>
        <authorList>
            <person name="Muhammad N."/>
            <person name="Lee Y.-J."/>
            <person name="Ko J."/>
            <person name="Kim S.-G."/>
        </authorList>
    </citation>
    <scope>NUCLEOTIDE SEQUENCE [LARGE SCALE GENOMIC DNA]</scope>
    <source>
        <strain evidence="3 4">ABR2-5</strain>
    </source>
</reference>
<comment type="caution">
    <text evidence="3">The sequence shown here is derived from an EMBL/GenBank/DDBJ whole genome shotgun (WGS) entry which is preliminary data.</text>
</comment>
<comment type="similarity">
    <text evidence="1">Belongs to the UPF0337 (CsbD) family.</text>
</comment>
<dbReference type="SUPFAM" id="SSF69047">
    <property type="entry name" value="Hypothetical protein YjbJ"/>
    <property type="match status" value="1"/>
</dbReference>
<gene>
    <name evidence="3" type="ORF">N7U62_13795</name>
</gene>
<keyword evidence="4" id="KW-1185">Reference proteome</keyword>
<evidence type="ECO:0000256" key="1">
    <source>
        <dbReference type="ARBA" id="ARBA00009129"/>
    </source>
</evidence>
<proteinExistence type="inferred from homology"/>
<protein>
    <submittedName>
        <fullName evidence="3">CsbD family protein</fullName>
    </submittedName>
</protein>
<dbReference type="Gene3D" id="1.10.1470.10">
    <property type="entry name" value="YjbJ"/>
    <property type="match status" value="1"/>
</dbReference>